<feature type="region of interest" description="Disordered" evidence="1">
    <location>
        <begin position="474"/>
        <end position="515"/>
    </location>
</feature>
<accession>A0A7D9D9M5</accession>
<reference evidence="2" key="1">
    <citation type="submission" date="2020-04" db="EMBL/GenBank/DDBJ databases">
        <authorList>
            <person name="Alioto T."/>
            <person name="Alioto T."/>
            <person name="Gomez Garrido J."/>
        </authorList>
    </citation>
    <scope>NUCLEOTIDE SEQUENCE</scope>
    <source>
        <strain evidence="2">A484AB</strain>
    </source>
</reference>
<organism evidence="2 3">
    <name type="scientific">Paramuricea clavata</name>
    <name type="common">Red gorgonian</name>
    <name type="synonym">Violescent sea-whip</name>
    <dbReference type="NCBI Taxonomy" id="317549"/>
    <lineage>
        <taxon>Eukaryota</taxon>
        <taxon>Metazoa</taxon>
        <taxon>Cnidaria</taxon>
        <taxon>Anthozoa</taxon>
        <taxon>Octocorallia</taxon>
        <taxon>Malacalcyonacea</taxon>
        <taxon>Plexauridae</taxon>
        <taxon>Paramuricea</taxon>
    </lineage>
</organism>
<dbReference type="EMBL" id="CACRXK020000207">
    <property type="protein sequence ID" value="CAB3979539.1"/>
    <property type="molecule type" value="Genomic_DNA"/>
</dbReference>
<evidence type="ECO:0000313" key="3">
    <source>
        <dbReference type="Proteomes" id="UP001152795"/>
    </source>
</evidence>
<dbReference type="OrthoDB" id="6009607at2759"/>
<feature type="compositionally biased region" description="Basic residues" evidence="1">
    <location>
        <begin position="477"/>
        <end position="489"/>
    </location>
</feature>
<evidence type="ECO:0000313" key="2">
    <source>
        <dbReference type="EMBL" id="CAB3979539.1"/>
    </source>
</evidence>
<gene>
    <name evidence="2" type="ORF">PACLA_8A036768</name>
</gene>
<dbReference type="Proteomes" id="UP001152795">
    <property type="component" value="Unassembled WGS sequence"/>
</dbReference>
<keyword evidence="3" id="KW-1185">Reference proteome</keyword>
<protein>
    <submittedName>
        <fullName evidence="2">Uncharacterized protein</fullName>
    </submittedName>
</protein>
<evidence type="ECO:0000256" key="1">
    <source>
        <dbReference type="SAM" id="MobiDB-lite"/>
    </source>
</evidence>
<proteinExistence type="predicted"/>
<comment type="caution">
    <text evidence="2">The sequence shown here is derived from an EMBL/GenBank/DDBJ whole genome shotgun (WGS) entry which is preliminary data.</text>
</comment>
<name>A0A7D9D9M5_PARCT</name>
<dbReference type="AlphaFoldDB" id="A0A7D9D9M5"/>
<sequence length="653" mass="73811">MMLTYKNTTLYTKRDPATCPLMVGPMMLCMLKDKSTYLTLFQKLTAQVPGLKLYLQGYSSDSESALRQALAQEFEKSLSFLCKLHAQKNIEEKCRKLRFSKSLTDIIINDIFGSGGLVMADSVEDYRDHLDTLTSKWDYLEYKDTKKTPSFSTYFRQYKSSDILNHVSAKASRAAGFGDSVQTNNVPESANALLKRWQGFSSKDMSTFIDDVKELIDKQKSDVRRAFLGLESPYVVRPEYQRYEKSPSEFFEDSPGKRKFSEIALVDPTRYKEVYQYRHAPPVAHIQRTNDGVHKTDGAANNGPKRVLILDDEDELENVDVHAGSSTNSHSLCFVDEDSADPSTSRSACSSEFCDLRTICSKELGSMFSAKDLNALSSKAEQLIEDNSIRKGFESQSFLVRSSSSCTPHYVKHLASGKYICDKACIGFNTRKICSHVISVAHSENKLTSFLQVYKKENKKHGLNLTTVTTCGVNKSAGRKRPVSRAKRKTSPDPVSSMNRNETNQQPGPKPGTVGELFHYQAEPSNDPLKITIRRSRPDKPAVALTMSTPFQLIDITGRIRKCAGCRRDLKEGPDDFSRHDMDKKLCIRHKEHDFVFITSYHHWKKTFENKHHVFLNCVKGRNPAFDSCSVQIALNHTLSGDEIAFLKERMEA</sequence>
<feature type="compositionally biased region" description="Polar residues" evidence="1">
    <location>
        <begin position="493"/>
        <end position="507"/>
    </location>
</feature>